<evidence type="ECO:0000313" key="8">
    <source>
        <dbReference type="Proteomes" id="UP000215377"/>
    </source>
</evidence>
<dbReference type="GO" id="GO:0032259">
    <property type="term" value="P:methylation"/>
    <property type="evidence" value="ECO:0007669"/>
    <property type="project" value="UniProtKB-KW"/>
</dbReference>
<dbReference type="InterPro" id="IPR029063">
    <property type="entry name" value="SAM-dependent_MTases_sf"/>
</dbReference>
<evidence type="ECO:0000256" key="1">
    <source>
        <dbReference type="ARBA" id="ARBA00010815"/>
    </source>
</evidence>
<dbReference type="Gene3D" id="3.40.50.150">
    <property type="entry name" value="Vaccinia Virus protein VP39"/>
    <property type="match status" value="1"/>
</dbReference>
<evidence type="ECO:0000256" key="6">
    <source>
        <dbReference type="PIRSR" id="PIRSR003085-1"/>
    </source>
</evidence>
<dbReference type="CDD" id="cd02440">
    <property type="entry name" value="AdoMet_MTases"/>
    <property type="match status" value="1"/>
</dbReference>
<sequence>MILTSTDDQTDLPRYFPQVFQQLQQTNYGRLDMVLSDGRVFRAEGRNPGHVAEVHIHNPDCFARLIREGDLGFCDAYLDGWWSTPDLQAFMDFVHAENDEIYDGFPGMGLVRAYEKLRFWLQRNHKAQARKNISYHYDLGNDFYKLWLDDTMTYSSALFATGQESTESAQTAKYKSLVDQMGAQPGDHVLEIGCGWGGFAEYAARERGLKVTGLTISKEQLTYAQQRIQKAGLNDLVEFKLQDYRDERGNYDGIASIEMFEAVGEKYWPVYFETVRERLKPGANATLQIITVADRRWEVYKRGVDFIQKYIFPGGMLPSPSALRAQIDAAGLAFVRSVEFGPSYDITLRRWHETFNDRWEAVAAHGFDERFRRMWNFYLTSCAATFDSGNCDVTQITVSRPG</sequence>
<dbReference type="InterPro" id="IPR003333">
    <property type="entry name" value="CMAS"/>
</dbReference>
<reference evidence="7 8" key="1">
    <citation type="submission" date="2013-04" db="EMBL/GenBank/DDBJ databases">
        <title>Oceanicola sp. 22II1-22F33 Genome Sequencing.</title>
        <authorList>
            <person name="Lai Q."/>
            <person name="Li G."/>
            <person name="Shao Z."/>
        </authorList>
    </citation>
    <scope>NUCLEOTIDE SEQUENCE [LARGE SCALE GENOMIC DNA]</scope>
    <source>
        <strain evidence="7 8">22II1-22F33</strain>
    </source>
</reference>
<keyword evidence="2" id="KW-0489">Methyltransferase</keyword>
<gene>
    <name evidence="7" type="ORF">ATO3_25615</name>
</gene>
<evidence type="ECO:0000313" key="7">
    <source>
        <dbReference type="EMBL" id="OWU67810.1"/>
    </source>
</evidence>
<dbReference type="Pfam" id="PF02353">
    <property type="entry name" value="CMAS"/>
    <property type="match status" value="1"/>
</dbReference>
<dbReference type="GO" id="GO:0008168">
    <property type="term" value="F:methyltransferase activity"/>
    <property type="evidence" value="ECO:0007669"/>
    <property type="project" value="UniProtKB-KW"/>
</dbReference>
<keyword evidence="4" id="KW-0949">S-adenosyl-L-methionine</keyword>
<dbReference type="AlphaFoldDB" id="A0A225NBE7"/>
<evidence type="ECO:0000256" key="3">
    <source>
        <dbReference type="ARBA" id="ARBA00022679"/>
    </source>
</evidence>
<keyword evidence="8" id="KW-1185">Reference proteome</keyword>
<protein>
    <submittedName>
        <fullName evidence="7">Cyclopropane-fatty-acyl-phospholipid synthase</fullName>
    </submittedName>
</protein>
<dbReference type="RefSeq" id="WP_088652745.1">
    <property type="nucleotide sequence ID" value="NZ_AQQR01000026.1"/>
</dbReference>
<comment type="similarity">
    <text evidence="1">Belongs to the CFA/CMAS family.</text>
</comment>
<organism evidence="7 8">
    <name type="scientific">Marinibacterium profundimaris</name>
    <dbReference type="NCBI Taxonomy" id="1679460"/>
    <lineage>
        <taxon>Bacteria</taxon>
        <taxon>Pseudomonadati</taxon>
        <taxon>Pseudomonadota</taxon>
        <taxon>Alphaproteobacteria</taxon>
        <taxon>Rhodobacterales</taxon>
        <taxon>Paracoccaceae</taxon>
        <taxon>Marinibacterium</taxon>
    </lineage>
</organism>
<dbReference type="Proteomes" id="UP000215377">
    <property type="component" value="Unassembled WGS sequence"/>
</dbReference>
<feature type="active site" evidence="6">
    <location>
        <position position="382"/>
    </location>
</feature>
<name>A0A225NBE7_9RHOB</name>
<accession>A0A225NBE7</accession>
<keyword evidence="3" id="KW-0808">Transferase</keyword>
<dbReference type="OrthoDB" id="9782855at2"/>
<dbReference type="PIRSF" id="PIRSF003085">
    <property type="entry name" value="CMAS"/>
    <property type="match status" value="1"/>
</dbReference>
<dbReference type="InterPro" id="IPR050723">
    <property type="entry name" value="CFA/CMAS"/>
</dbReference>
<dbReference type="PANTHER" id="PTHR43667">
    <property type="entry name" value="CYCLOPROPANE-FATTY-ACYL-PHOSPHOLIPID SYNTHASE"/>
    <property type="match status" value="1"/>
</dbReference>
<dbReference type="GO" id="GO:0008610">
    <property type="term" value="P:lipid biosynthetic process"/>
    <property type="evidence" value="ECO:0007669"/>
    <property type="project" value="InterPro"/>
</dbReference>
<dbReference type="EMBL" id="AQQR01000026">
    <property type="protein sequence ID" value="OWU67810.1"/>
    <property type="molecule type" value="Genomic_DNA"/>
</dbReference>
<proteinExistence type="inferred from homology"/>
<evidence type="ECO:0000256" key="4">
    <source>
        <dbReference type="ARBA" id="ARBA00022691"/>
    </source>
</evidence>
<dbReference type="PANTHER" id="PTHR43667:SF2">
    <property type="entry name" value="FATTY ACID C-METHYL TRANSFERASE"/>
    <property type="match status" value="1"/>
</dbReference>
<keyword evidence="5" id="KW-0443">Lipid metabolism</keyword>
<comment type="caution">
    <text evidence="7">The sequence shown here is derived from an EMBL/GenBank/DDBJ whole genome shotgun (WGS) entry which is preliminary data.</text>
</comment>
<evidence type="ECO:0000256" key="5">
    <source>
        <dbReference type="ARBA" id="ARBA00023098"/>
    </source>
</evidence>
<evidence type="ECO:0000256" key="2">
    <source>
        <dbReference type="ARBA" id="ARBA00022603"/>
    </source>
</evidence>
<dbReference type="SUPFAM" id="SSF53335">
    <property type="entry name" value="S-adenosyl-L-methionine-dependent methyltransferases"/>
    <property type="match status" value="1"/>
</dbReference>